<evidence type="ECO:0000256" key="5">
    <source>
        <dbReference type="ARBA" id="ARBA00029543"/>
    </source>
</evidence>
<dbReference type="GO" id="GO:0016829">
    <property type="term" value="F:lyase activity"/>
    <property type="evidence" value="ECO:0007669"/>
    <property type="project" value="UniProtKB-KW"/>
</dbReference>
<dbReference type="Gene3D" id="3.90.1140.10">
    <property type="entry name" value="Cyclic phosphodiesterase"/>
    <property type="match status" value="1"/>
</dbReference>
<dbReference type="EMBL" id="MCGR01000059">
    <property type="protein sequence ID" value="ORY68045.1"/>
    <property type="molecule type" value="Genomic_DNA"/>
</dbReference>
<keyword evidence="1" id="KW-0540">Nuclease</keyword>
<evidence type="ECO:0000256" key="3">
    <source>
        <dbReference type="ARBA" id="ARBA00023239"/>
    </source>
</evidence>
<dbReference type="GO" id="GO:0000175">
    <property type="term" value="F:3'-5'-RNA exonuclease activity"/>
    <property type="evidence" value="ECO:0007669"/>
    <property type="project" value="TreeGrafter"/>
</dbReference>
<gene>
    <name evidence="8" type="ORF">BCR35DRAFT_354735</name>
</gene>
<feature type="region of interest" description="Disordered" evidence="7">
    <location>
        <begin position="1"/>
        <end position="41"/>
    </location>
</feature>
<dbReference type="STRING" id="106004.A0A1Y2EB24"/>
<evidence type="ECO:0000313" key="8">
    <source>
        <dbReference type="EMBL" id="ORY68045.1"/>
    </source>
</evidence>
<dbReference type="InterPro" id="IPR027521">
    <property type="entry name" value="Usb1"/>
</dbReference>
<sequence>MTEPPKKKRKLPSLDAAFSAPPRVSDSPELHQGRTRSVPHAQGQWASHVYLELIPSDELRKTLEKALKLATPSPTETEEQKAAVHSLLPVSAVASKEKTVKEQPPLHLSLSRPLILQTNQRAELRAALAKLTAQTKSFSARYATFAWLENDDKTRRFLGIEIGQGYDAMKDFVALLNTSLSTLRLPPYYDNPRFHTSIAWSNHTSATSSHISSPPPFDEAQLADLERKLGKALREEELWVGQVCVKIGQQVTRYTFVG</sequence>
<dbReference type="Pfam" id="PF09749">
    <property type="entry name" value="HVSL"/>
    <property type="match status" value="1"/>
</dbReference>
<proteinExistence type="predicted"/>
<keyword evidence="9" id="KW-1185">Reference proteome</keyword>
<feature type="compositionally biased region" description="Basic residues" evidence="7">
    <location>
        <begin position="1"/>
        <end position="11"/>
    </location>
</feature>
<protein>
    <recommendedName>
        <fullName evidence="5">U6 snRNA phosphodiesterase 1</fullName>
    </recommendedName>
    <alternativeName>
        <fullName evidence="6">3'-5' RNA exonuclease USB1</fullName>
    </alternativeName>
</protein>
<dbReference type="OrthoDB" id="49151at2759"/>
<accession>A0A1Y2EB24</accession>
<evidence type="ECO:0000256" key="6">
    <source>
        <dbReference type="ARBA" id="ARBA00030030"/>
    </source>
</evidence>
<dbReference type="InParanoid" id="A0A1Y2EB24"/>
<keyword evidence="3" id="KW-0456">Lyase</keyword>
<comment type="caution">
    <text evidence="8">The sequence shown here is derived from an EMBL/GenBank/DDBJ whole genome shotgun (WGS) entry which is preliminary data.</text>
</comment>
<evidence type="ECO:0000256" key="1">
    <source>
        <dbReference type="ARBA" id="ARBA00022722"/>
    </source>
</evidence>
<dbReference type="PANTHER" id="PTHR13522:SF3">
    <property type="entry name" value="U6 SNRNA PHOSPHODIESTERASE 1"/>
    <property type="match status" value="1"/>
</dbReference>
<evidence type="ECO:0000256" key="2">
    <source>
        <dbReference type="ARBA" id="ARBA00022801"/>
    </source>
</evidence>
<dbReference type="AlphaFoldDB" id="A0A1Y2EB24"/>
<keyword evidence="4" id="KW-0539">Nucleus</keyword>
<evidence type="ECO:0000256" key="4">
    <source>
        <dbReference type="ARBA" id="ARBA00023242"/>
    </source>
</evidence>
<evidence type="ECO:0000313" key="9">
    <source>
        <dbReference type="Proteomes" id="UP000193467"/>
    </source>
</evidence>
<dbReference type="GO" id="GO:0034477">
    <property type="term" value="P:U6 snRNA 3'-end processing"/>
    <property type="evidence" value="ECO:0007669"/>
    <property type="project" value="InterPro"/>
</dbReference>
<dbReference type="GO" id="GO:0005634">
    <property type="term" value="C:nucleus"/>
    <property type="evidence" value="ECO:0007669"/>
    <property type="project" value="TreeGrafter"/>
</dbReference>
<evidence type="ECO:0000256" key="7">
    <source>
        <dbReference type="SAM" id="MobiDB-lite"/>
    </source>
</evidence>
<name>A0A1Y2EB24_9BASI</name>
<dbReference type="FunCoup" id="A0A1Y2EB24">
    <property type="interactions" value="152"/>
</dbReference>
<keyword evidence="2" id="KW-0378">Hydrolase</keyword>
<organism evidence="8 9">
    <name type="scientific">Leucosporidium creatinivorum</name>
    <dbReference type="NCBI Taxonomy" id="106004"/>
    <lineage>
        <taxon>Eukaryota</taxon>
        <taxon>Fungi</taxon>
        <taxon>Dikarya</taxon>
        <taxon>Basidiomycota</taxon>
        <taxon>Pucciniomycotina</taxon>
        <taxon>Microbotryomycetes</taxon>
        <taxon>Leucosporidiales</taxon>
        <taxon>Leucosporidium</taxon>
    </lineage>
</organism>
<reference evidence="8 9" key="1">
    <citation type="submission" date="2016-07" db="EMBL/GenBank/DDBJ databases">
        <title>Pervasive Adenine N6-methylation of Active Genes in Fungi.</title>
        <authorList>
            <consortium name="DOE Joint Genome Institute"/>
            <person name="Mondo S.J."/>
            <person name="Dannebaum R.O."/>
            <person name="Kuo R.C."/>
            <person name="Labutti K."/>
            <person name="Haridas S."/>
            <person name="Kuo A."/>
            <person name="Salamov A."/>
            <person name="Ahrendt S.R."/>
            <person name="Lipzen A."/>
            <person name="Sullivan W."/>
            <person name="Andreopoulos W.B."/>
            <person name="Clum A."/>
            <person name="Lindquist E."/>
            <person name="Daum C."/>
            <person name="Ramamoorthy G.K."/>
            <person name="Gryganskyi A."/>
            <person name="Culley D."/>
            <person name="Magnuson J.K."/>
            <person name="James T.Y."/>
            <person name="O'Malley M.A."/>
            <person name="Stajich J.E."/>
            <person name="Spatafora J.W."/>
            <person name="Visel A."/>
            <person name="Grigoriev I.V."/>
        </authorList>
    </citation>
    <scope>NUCLEOTIDE SEQUENCE [LARGE SCALE GENOMIC DNA]</scope>
    <source>
        <strain evidence="8 9">62-1032</strain>
    </source>
</reference>
<dbReference type="Proteomes" id="UP000193467">
    <property type="component" value="Unassembled WGS sequence"/>
</dbReference>
<dbReference type="PANTHER" id="PTHR13522">
    <property type="entry name" value="U6 SNRNA PHOSPHODIESTERASE 1"/>
    <property type="match status" value="1"/>
</dbReference>